<evidence type="ECO:0000313" key="1">
    <source>
        <dbReference type="EMBL" id="KAJ3805027.1"/>
    </source>
</evidence>
<dbReference type="Proteomes" id="UP001163835">
    <property type="component" value="Unassembled WGS sequence"/>
</dbReference>
<keyword evidence="2" id="KW-1185">Reference proteome</keyword>
<reference evidence="1" key="1">
    <citation type="submission" date="2022-09" db="EMBL/GenBank/DDBJ databases">
        <title>A Global Phylogenomic Analysis of the Shiitake Genus Lentinula.</title>
        <authorList>
            <consortium name="DOE Joint Genome Institute"/>
            <person name="Sierra-Patev S."/>
            <person name="Min B."/>
            <person name="Naranjo-Ortiz M."/>
            <person name="Looney B."/>
            <person name="Konkel Z."/>
            <person name="Slot J.C."/>
            <person name="Sakamoto Y."/>
            <person name="Steenwyk J.L."/>
            <person name="Rokas A."/>
            <person name="Carro J."/>
            <person name="Camarero S."/>
            <person name="Ferreira P."/>
            <person name="Molpeceres G."/>
            <person name="Ruiz-Duenas F.J."/>
            <person name="Serrano A."/>
            <person name="Henrissat B."/>
            <person name="Drula E."/>
            <person name="Hughes K.W."/>
            <person name="Mata J.L."/>
            <person name="Ishikawa N.K."/>
            <person name="Vargas-Isla R."/>
            <person name="Ushijima S."/>
            <person name="Smith C.A."/>
            <person name="Ahrendt S."/>
            <person name="Andreopoulos W."/>
            <person name="He G."/>
            <person name="Labutti K."/>
            <person name="Lipzen A."/>
            <person name="Ng V."/>
            <person name="Riley R."/>
            <person name="Sandor L."/>
            <person name="Barry K."/>
            <person name="Martinez A.T."/>
            <person name="Xiao Y."/>
            <person name="Gibbons J.G."/>
            <person name="Terashima K."/>
            <person name="Grigoriev I.V."/>
            <person name="Hibbett D.S."/>
        </authorList>
    </citation>
    <scope>NUCLEOTIDE SEQUENCE</scope>
    <source>
        <strain evidence="1">TMI1499</strain>
    </source>
</reference>
<feature type="non-terminal residue" evidence="1">
    <location>
        <position position="1"/>
    </location>
</feature>
<evidence type="ECO:0000313" key="2">
    <source>
        <dbReference type="Proteomes" id="UP001163835"/>
    </source>
</evidence>
<feature type="non-terminal residue" evidence="1">
    <location>
        <position position="87"/>
    </location>
</feature>
<proteinExistence type="predicted"/>
<gene>
    <name evidence="1" type="ORF">F5876DRAFT_15222</name>
</gene>
<dbReference type="EMBL" id="MU795713">
    <property type="protein sequence ID" value="KAJ3805027.1"/>
    <property type="molecule type" value="Genomic_DNA"/>
</dbReference>
<protein>
    <submittedName>
        <fullName evidence="1">Uncharacterized protein</fullName>
    </submittedName>
</protein>
<comment type="caution">
    <text evidence="1">The sequence shown here is derived from an EMBL/GenBank/DDBJ whole genome shotgun (WGS) entry which is preliminary data.</text>
</comment>
<sequence length="87" mass="9743">SSISETTGFAPFELTYGYVLSMLCEVRDGTNVPPGVRAFGMQAMQSLYDAHDAITETRVFQTYQANKHRSEEPILTKGFKVYISTKN</sequence>
<organism evidence="1 2">
    <name type="scientific">Lentinula aff. lateritia</name>
    <dbReference type="NCBI Taxonomy" id="2804960"/>
    <lineage>
        <taxon>Eukaryota</taxon>
        <taxon>Fungi</taxon>
        <taxon>Dikarya</taxon>
        <taxon>Basidiomycota</taxon>
        <taxon>Agaricomycotina</taxon>
        <taxon>Agaricomycetes</taxon>
        <taxon>Agaricomycetidae</taxon>
        <taxon>Agaricales</taxon>
        <taxon>Marasmiineae</taxon>
        <taxon>Omphalotaceae</taxon>
        <taxon>Lentinula</taxon>
    </lineage>
</organism>
<name>A0ACC1TK92_9AGAR</name>
<accession>A0ACC1TK92</accession>